<dbReference type="NCBIfam" id="NF033545">
    <property type="entry name" value="transpos_IS630"/>
    <property type="match status" value="1"/>
</dbReference>
<evidence type="ECO:0000256" key="1">
    <source>
        <dbReference type="SAM" id="Coils"/>
    </source>
</evidence>
<organism evidence="5 6">
    <name type="scientific">Fusarium mundagurra</name>
    <dbReference type="NCBI Taxonomy" id="1567541"/>
    <lineage>
        <taxon>Eukaryota</taxon>
        <taxon>Fungi</taxon>
        <taxon>Dikarya</taxon>
        <taxon>Ascomycota</taxon>
        <taxon>Pezizomycotina</taxon>
        <taxon>Sordariomycetes</taxon>
        <taxon>Hypocreomycetidae</taxon>
        <taxon>Hypocreales</taxon>
        <taxon>Nectriaceae</taxon>
        <taxon>Fusarium</taxon>
        <taxon>Fusarium fujikuroi species complex</taxon>
    </lineage>
</organism>
<keyword evidence="6" id="KW-1185">Reference proteome</keyword>
<feature type="domain" description="Azaphilone pigments biosynthesis cluster protein L N-terminal" evidence="4">
    <location>
        <begin position="1"/>
        <end position="222"/>
    </location>
</feature>
<evidence type="ECO:0000259" key="2">
    <source>
        <dbReference type="Pfam" id="PF13358"/>
    </source>
</evidence>
<dbReference type="GO" id="GO:0003676">
    <property type="term" value="F:nucleic acid binding"/>
    <property type="evidence" value="ECO:0007669"/>
    <property type="project" value="InterPro"/>
</dbReference>
<dbReference type="InterPro" id="IPR038717">
    <property type="entry name" value="Tc1-like_DDE_dom"/>
</dbReference>
<feature type="domain" description="Winged helix-turn helix" evidence="3">
    <location>
        <begin position="414"/>
        <end position="463"/>
    </location>
</feature>
<dbReference type="InterPro" id="IPR031348">
    <property type="entry name" value="PigL_N"/>
</dbReference>
<keyword evidence="1" id="KW-0175">Coiled coil</keyword>
<dbReference type="PANTHER" id="PTHR46564">
    <property type="entry name" value="TRANSPOSASE"/>
    <property type="match status" value="1"/>
</dbReference>
<dbReference type="Pfam" id="PF13592">
    <property type="entry name" value="HTH_33"/>
    <property type="match status" value="1"/>
</dbReference>
<dbReference type="Pfam" id="PF17111">
    <property type="entry name" value="PigL_N"/>
    <property type="match status" value="1"/>
</dbReference>
<feature type="coiled-coil region" evidence="1">
    <location>
        <begin position="171"/>
        <end position="236"/>
    </location>
</feature>
<dbReference type="InterPro" id="IPR047655">
    <property type="entry name" value="Transpos_IS630-like"/>
</dbReference>
<sequence length="658" mass="74469">MDPLSITAGVVGVAVPALQCVQQLRKTIQAILDAPSEITSLGEELLTIEQAITSIQEVSVQQWQTLGESVVSQSKTGMNLCRKSCSKFQAAIDDWTRHGEDGKLSRRDRTAIGLFRQDQIKSTSSQLQNCKGTLTSVVSIASLHSSLQQTSAIEEMMRMVSIKGTEIAKAVSTTERQLDEVSARLEKLQLALLEEVEEDPEQRSAKDQVETEKFALQQSLKLLRALNENVQSAAKDIRKGQGQVVNTMSFGDHNEGVQAGIRPGTVDDQSTRSLDLSGAHYAVIRKEKKQKVPKIPGRKNRGRRRLVYVAFAELSVCPFRSIMYCPMAPNIAESQHLLIRDMILSKSQDGVSPKDDKIAATAGCSTRTVRTIRSNLRRFGTTRAPPNKTGRPKTITPNMFTALSDRLADRPWMRLTDMAAFLRKEFDVDVSRFSLSRALRSAEWRKKVTRNVAKERNADLREEHVHERSEYRSYQLVFIDESGCDRSIGTKHKGWAPRGVTPIQVKRFHRGRRFQILPAYSQDGVIHFRVFEGSTDSEIFENFVEELLPYCGRWPEPRSVLIMDNATFHHSEKIQRLCDEAGVVLKFLPPYSPDLNPIEEYFGELKTYIKQVWDEYEDVIRHDFGLFLEECVRTVGERRMSARGHFRRAGISIEEQPS</sequence>
<dbReference type="OrthoDB" id="432483at2759"/>
<dbReference type="Pfam" id="PF13358">
    <property type="entry name" value="DDE_3"/>
    <property type="match status" value="1"/>
</dbReference>
<accession>A0A8H6CZS5</accession>
<evidence type="ECO:0000313" key="5">
    <source>
        <dbReference type="EMBL" id="KAF5698070.1"/>
    </source>
</evidence>
<gene>
    <name evidence="5" type="ORF">FMUND_15207</name>
</gene>
<evidence type="ECO:0000259" key="4">
    <source>
        <dbReference type="Pfam" id="PF17111"/>
    </source>
</evidence>
<proteinExistence type="predicted"/>
<dbReference type="InterPro" id="IPR012337">
    <property type="entry name" value="RNaseH-like_sf"/>
</dbReference>
<dbReference type="InterPro" id="IPR025959">
    <property type="entry name" value="Winged_HTH_dom"/>
</dbReference>
<dbReference type="SUPFAM" id="SSF46689">
    <property type="entry name" value="Homeodomain-like"/>
    <property type="match status" value="1"/>
</dbReference>
<dbReference type="EMBL" id="JAAOAN010000951">
    <property type="protein sequence ID" value="KAF5698070.1"/>
    <property type="molecule type" value="Genomic_DNA"/>
</dbReference>
<reference evidence="5 6" key="1">
    <citation type="submission" date="2020-05" db="EMBL/GenBank/DDBJ databases">
        <title>Identification and distribution of gene clusters putatively required for synthesis of sphingolipid metabolism inhibitors in phylogenetically diverse species of the filamentous fungus Fusarium.</title>
        <authorList>
            <person name="Kim H.-S."/>
            <person name="Busman M."/>
            <person name="Brown D.W."/>
            <person name="Divon H."/>
            <person name="Uhlig S."/>
            <person name="Proctor R.H."/>
        </authorList>
    </citation>
    <scope>NUCLEOTIDE SEQUENCE [LARGE SCALE GENOMIC DNA]</scope>
    <source>
        <strain evidence="5 6">NRRL 66235</strain>
    </source>
</reference>
<dbReference type="Proteomes" id="UP000544331">
    <property type="component" value="Unassembled WGS sequence"/>
</dbReference>
<evidence type="ECO:0000259" key="3">
    <source>
        <dbReference type="Pfam" id="PF13592"/>
    </source>
</evidence>
<protein>
    <submittedName>
        <fullName evidence="5">Transposase</fullName>
    </submittedName>
</protein>
<feature type="domain" description="Tc1-like transposase DDE" evidence="2">
    <location>
        <begin position="475"/>
        <end position="613"/>
    </location>
</feature>
<dbReference type="SUPFAM" id="SSF53098">
    <property type="entry name" value="Ribonuclease H-like"/>
    <property type="match status" value="1"/>
</dbReference>
<name>A0A8H6CZS5_9HYPO</name>
<evidence type="ECO:0000313" key="6">
    <source>
        <dbReference type="Proteomes" id="UP000544331"/>
    </source>
</evidence>
<dbReference type="InterPro" id="IPR036397">
    <property type="entry name" value="RNaseH_sf"/>
</dbReference>
<comment type="caution">
    <text evidence="5">The sequence shown here is derived from an EMBL/GenBank/DDBJ whole genome shotgun (WGS) entry which is preliminary data.</text>
</comment>
<dbReference type="PANTHER" id="PTHR46564:SF1">
    <property type="entry name" value="TRANSPOSASE"/>
    <property type="match status" value="1"/>
</dbReference>
<dbReference type="AlphaFoldDB" id="A0A8H6CZS5"/>
<dbReference type="InterPro" id="IPR009057">
    <property type="entry name" value="Homeodomain-like_sf"/>
</dbReference>
<dbReference type="Gene3D" id="3.30.420.10">
    <property type="entry name" value="Ribonuclease H-like superfamily/Ribonuclease H"/>
    <property type="match status" value="1"/>
</dbReference>